<comment type="caution">
    <text evidence="2">The sequence shown here is derived from an EMBL/GenBank/DDBJ whole genome shotgun (WGS) entry which is preliminary data.</text>
</comment>
<sequence>MIRENMLKGMKELNNYYYPYYTRAPQDETLITNIAKAINGEYSAVQCYEQLAKMAPTAEVREKISEIRKDEIKHLNTFSQIYQSLTGKQPTPEMSEECPDNFKDGLLASFKDEQETVDFYLDIADSTQNPYIRRVFKRAAADEQNHAVWFLYYMMENR</sequence>
<proteinExistence type="predicted"/>
<dbReference type="SUPFAM" id="SSF47240">
    <property type="entry name" value="Ferritin-like"/>
    <property type="match status" value="1"/>
</dbReference>
<dbReference type="EMBL" id="JAFBED010000005">
    <property type="protein sequence ID" value="MBM7620880.1"/>
    <property type="molecule type" value="Genomic_DNA"/>
</dbReference>
<accession>A0ABS2P1T4</accession>
<dbReference type="InterPro" id="IPR003251">
    <property type="entry name" value="Rr_diiron-bd_dom"/>
</dbReference>
<keyword evidence="3" id="KW-1185">Reference proteome</keyword>
<gene>
    <name evidence="2" type="ORF">JOC95_002735</name>
</gene>
<dbReference type="Gene3D" id="1.20.5.420">
    <property type="entry name" value="Immunoglobulin FC, subunit C"/>
    <property type="match status" value="1"/>
</dbReference>
<name>A0ABS2P1T4_9BACI</name>
<evidence type="ECO:0000313" key="3">
    <source>
        <dbReference type="Proteomes" id="UP000737402"/>
    </source>
</evidence>
<dbReference type="InterPro" id="IPR009078">
    <property type="entry name" value="Ferritin-like_SF"/>
</dbReference>
<feature type="domain" description="Rubrerythrin diiron-binding" evidence="1">
    <location>
        <begin position="33"/>
        <end position="89"/>
    </location>
</feature>
<dbReference type="CDD" id="cd00657">
    <property type="entry name" value="Ferritin_like"/>
    <property type="match status" value="1"/>
</dbReference>
<organism evidence="2 3">
    <name type="scientific">Sutcliffiella tianshenii</name>
    <dbReference type="NCBI Taxonomy" id="1463404"/>
    <lineage>
        <taxon>Bacteria</taxon>
        <taxon>Bacillati</taxon>
        <taxon>Bacillota</taxon>
        <taxon>Bacilli</taxon>
        <taxon>Bacillales</taxon>
        <taxon>Bacillaceae</taxon>
        <taxon>Sutcliffiella</taxon>
    </lineage>
</organism>
<dbReference type="Gene3D" id="1.20.120.660">
    <property type="entry name" value="IL-4 antagonist (De novo design) like domain"/>
    <property type="match status" value="1"/>
</dbReference>
<dbReference type="Proteomes" id="UP000737402">
    <property type="component" value="Unassembled WGS sequence"/>
</dbReference>
<feature type="domain" description="Rubrerythrin diiron-binding" evidence="1">
    <location>
        <begin position="106"/>
        <end position="154"/>
    </location>
</feature>
<evidence type="ECO:0000313" key="2">
    <source>
        <dbReference type="EMBL" id="MBM7620880.1"/>
    </source>
</evidence>
<dbReference type="Pfam" id="PF02915">
    <property type="entry name" value="Rubrerythrin"/>
    <property type="match status" value="2"/>
</dbReference>
<reference evidence="2 3" key="1">
    <citation type="submission" date="2021-01" db="EMBL/GenBank/DDBJ databases">
        <title>Genomic Encyclopedia of Type Strains, Phase IV (KMG-IV): sequencing the most valuable type-strain genomes for metagenomic binning, comparative biology and taxonomic classification.</title>
        <authorList>
            <person name="Goeker M."/>
        </authorList>
    </citation>
    <scope>NUCLEOTIDE SEQUENCE [LARGE SCALE GENOMIC DNA]</scope>
    <source>
        <strain evidence="2 3">DSM 25879</strain>
    </source>
</reference>
<evidence type="ECO:0000259" key="1">
    <source>
        <dbReference type="Pfam" id="PF02915"/>
    </source>
</evidence>
<protein>
    <submittedName>
        <fullName evidence="2">Rubrerythrin</fullName>
    </submittedName>
</protein>